<protein>
    <submittedName>
        <fullName evidence="2">Uncharacterized protein</fullName>
    </submittedName>
</protein>
<feature type="compositionally biased region" description="Polar residues" evidence="1">
    <location>
        <begin position="1"/>
        <end position="18"/>
    </location>
</feature>
<organism evidence="2 3">
    <name type="scientific">Streptomyces microflavus</name>
    <name type="common">Streptomyces lipmanii</name>
    <dbReference type="NCBI Taxonomy" id="1919"/>
    <lineage>
        <taxon>Bacteria</taxon>
        <taxon>Bacillati</taxon>
        <taxon>Actinomycetota</taxon>
        <taxon>Actinomycetes</taxon>
        <taxon>Kitasatosporales</taxon>
        <taxon>Streptomycetaceae</taxon>
        <taxon>Streptomyces</taxon>
    </lineage>
</organism>
<name>A0A7J0CU97_STRMI</name>
<evidence type="ECO:0000256" key="1">
    <source>
        <dbReference type="SAM" id="MobiDB-lite"/>
    </source>
</evidence>
<dbReference type="EMBL" id="BLWD01000001">
    <property type="protein sequence ID" value="GFN06091.1"/>
    <property type="molecule type" value="Genomic_DNA"/>
</dbReference>
<gene>
    <name evidence="2" type="ORF">Smic_46470</name>
</gene>
<evidence type="ECO:0000313" key="3">
    <source>
        <dbReference type="Proteomes" id="UP000498740"/>
    </source>
</evidence>
<comment type="caution">
    <text evidence="2">The sequence shown here is derived from an EMBL/GenBank/DDBJ whole genome shotgun (WGS) entry which is preliminary data.</text>
</comment>
<dbReference type="AlphaFoldDB" id="A0A7J0CU97"/>
<accession>A0A7J0CU97</accession>
<sequence length="123" mass="12059">MTCTSTCRPRSTYGSANTSPSPKADAASAAAASNSAGSEPSSRTIRIPRPPPPDAAFSSNGRSSSLAVAGSTGASSGTPAPPISSLARVLEAISSMALTGGPTHVSPASWTAAAKAAFSERKP</sequence>
<proteinExistence type="predicted"/>
<feature type="region of interest" description="Disordered" evidence="1">
    <location>
        <begin position="99"/>
        <end position="123"/>
    </location>
</feature>
<dbReference type="Proteomes" id="UP000498740">
    <property type="component" value="Unassembled WGS sequence"/>
</dbReference>
<feature type="region of interest" description="Disordered" evidence="1">
    <location>
        <begin position="1"/>
        <end position="83"/>
    </location>
</feature>
<feature type="compositionally biased region" description="Low complexity" evidence="1">
    <location>
        <begin position="19"/>
        <end position="47"/>
    </location>
</feature>
<evidence type="ECO:0000313" key="2">
    <source>
        <dbReference type="EMBL" id="GFN06091.1"/>
    </source>
</evidence>
<feature type="compositionally biased region" description="Polar residues" evidence="1">
    <location>
        <begin position="57"/>
        <end position="78"/>
    </location>
</feature>
<reference evidence="2 3" key="1">
    <citation type="submission" date="2020-05" db="EMBL/GenBank/DDBJ databases">
        <title>Whole genome shotgun sequence of Streptomyces microflavus NBRC 13062.</title>
        <authorList>
            <person name="Komaki H."/>
            <person name="Tamura T."/>
        </authorList>
    </citation>
    <scope>NUCLEOTIDE SEQUENCE [LARGE SCALE GENOMIC DNA]</scope>
    <source>
        <strain evidence="2 3">NBRC 13062</strain>
    </source>
</reference>